<gene>
    <name evidence="1" type="ORF">ACOLOM_LOCUS8168</name>
</gene>
<protein>
    <submittedName>
        <fullName evidence="1">15945_t:CDS:1</fullName>
    </submittedName>
</protein>
<dbReference type="Proteomes" id="UP000789525">
    <property type="component" value="Unassembled WGS sequence"/>
</dbReference>
<sequence length="484" mass="55903">MLRAILEDFDACLLDLKLQISVDTEKDMSVLDKDLEQMKFLIRLDRETDVNGDQDYNENFVASLSTVQEQFKITESEVKNCVNPMFQVNTIPFEELENPGETDVPRGSIIKRRYKGMDVACKKVIIETDNEVQVKIFKTRVSILEKLHLCDSIIRFYGISKLGDDDYMIYGWAELRSLKEVYKNQDLSLNDKVSISLDICRGLVFLNATGIYHHDIRCKNILMTSKLEAKIANFSFSRGICDDTIKKNPESSVNWMAPEKMEEYRPTVNTKKFQYTPPWEHDPELRIELASLLDEIQNLYTCIKNTDIKSTNKVCSFNLSTVEVIPPMEHGIEAYKKKNYKEAFVVFKANSESGSSDAKFWIGELYWKGKYVEKNLDQALKYYKEAADEGHTKAKFRYAVSFHNLYFDNEPMLLENSRLIIDNLRAAAADGHEEAQYMLGEIHQEGKFGTKIDEKLAKNYYEMAATKNHKKAIEALGQIKQEEE</sequence>
<accession>A0ACA9NDN5</accession>
<organism evidence="1 2">
    <name type="scientific">Acaulospora colombiana</name>
    <dbReference type="NCBI Taxonomy" id="27376"/>
    <lineage>
        <taxon>Eukaryota</taxon>
        <taxon>Fungi</taxon>
        <taxon>Fungi incertae sedis</taxon>
        <taxon>Mucoromycota</taxon>
        <taxon>Glomeromycotina</taxon>
        <taxon>Glomeromycetes</taxon>
        <taxon>Diversisporales</taxon>
        <taxon>Acaulosporaceae</taxon>
        <taxon>Acaulospora</taxon>
    </lineage>
</organism>
<name>A0ACA9NDN5_9GLOM</name>
<comment type="caution">
    <text evidence="1">The sequence shown here is derived from an EMBL/GenBank/DDBJ whole genome shotgun (WGS) entry which is preliminary data.</text>
</comment>
<reference evidence="1" key="1">
    <citation type="submission" date="2021-06" db="EMBL/GenBank/DDBJ databases">
        <authorList>
            <person name="Kallberg Y."/>
            <person name="Tangrot J."/>
            <person name="Rosling A."/>
        </authorList>
    </citation>
    <scope>NUCLEOTIDE SEQUENCE</scope>
    <source>
        <strain evidence="1">CL356</strain>
    </source>
</reference>
<evidence type="ECO:0000313" key="2">
    <source>
        <dbReference type="Proteomes" id="UP000789525"/>
    </source>
</evidence>
<dbReference type="EMBL" id="CAJVPT010020487">
    <property type="protein sequence ID" value="CAG8648448.1"/>
    <property type="molecule type" value="Genomic_DNA"/>
</dbReference>
<proteinExistence type="predicted"/>
<keyword evidence="2" id="KW-1185">Reference proteome</keyword>
<evidence type="ECO:0000313" key="1">
    <source>
        <dbReference type="EMBL" id="CAG8648448.1"/>
    </source>
</evidence>